<organism evidence="3 4">
    <name type="scientific">Candidatus Symbiobacter mobilis CR</name>
    <dbReference type="NCBI Taxonomy" id="946483"/>
    <lineage>
        <taxon>Bacteria</taxon>
        <taxon>Pseudomonadati</taxon>
        <taxon>Pseudomonadota</taxon>
        <taxon>Betaproteobacteria</taxon>
        <taxon>Burkholderiales</taxon>
        <taxon>Comamonadaceae</taxon>
    </lineage>
</organism>
<feature type="transmembrane region" description="Helical" evidence="1">
    <location>
        <begin position="138"/>
        <end position="159"/>
    </location>
</feature>
<dbReference type="GO" id="GO:0006171">
    <property type="term" value="P:cAMP biosynthetic process"/>
    <property type="evidence" value="ECO:0007669"/>
    <property type="project" value="TreeGrafter"/>
</dbReference>
<dbReference type="Pfam" id="PF00211">
    <property type="entry name" value="Guanylate_cyc"/>
    <property type="match status" value="1"/>
</dbReference>
<dbReference type="OrthoDB" id="9802500at2"/>
<dbReference type="STRING" id="946483.Cenrod_1506"/>
<reference evidence="3 4" key="1">
    <citation type="journal article" date="2013" name="Genome Biol.">
        <title>Genomic analysis reveals key aspects of prokaryotic symbiosis in the phototrophic consortium "Chlorochromatium aggregatum".</title>
        <authorList>
            <person name="Liu Z."/>
            <person name="Muller J."/>
            <person name="Li T."/>
            <person name="Alvey R.M."/>
            <person name="Vogl K."/>
            <person name="Frigaard N.U."/>
            <person name="Rockwell N.C."/>
            <person name="Boyd E.S."/>
            <person name="Tomsho L.P."/>
            <person name="Schuster S.C."/>
            <person name="Henke P."/>
            <person name="Rohde M."/>
            <person name="Overmann J."/>
            <person name="Bryant D.A."/>
        </authorList>
    </citation>
    <scope>NUCLEOTIDE SEQUENCE [LARGE SCALE GENOMIC DNA]</scope>
    <source>
        <strain evidence="3">CR</strain>
    </source>
</reference>
<keyword evidence="1" id="KW-1133">Transmembrane helix</keyword>
<dbReference type="EMBL" id="CP004885">
    <property type="protein sequence ID" value="AGX87592.1"/>
    <property type="molecule type" value="Genomic_DNA"/>
</dbReference>
<dbReference type="GO" id="GO:0004016">
    <property type="term" value="F:adenylate cyclase activity"/>
    <property type="evidence" value="ECO:0007669"/>
    <property type="project" value="UniProtKB-ARBA"/>
</dbReference>
<dbReference type="HOGENOM" id="CLU_047397_0_0_4"/>
<keyword evidence="4" id="KW-1185">Reference proteome</keyword>
<sequence>MVGPASSFNPLVWTPAQRCLAATSINVAFAVLYLAVYAYVLWFPEANPEVHPDFLPTAIATVLSTGLIMAALMGIGYRLRYRTERIPWLQWPTVLLCTWVVVFSTYFYGFFTHLYAGVALVGAWMVGLTLFTHREMMVNLALSTLGTTACIAFAHLGWIPYAPFFRTTASSIGQTNPGLFQPMNGVTMLLFVSVLGFTYFIITRWKQRESDLIEMGDRLAQANELVSRFVAVQLSDQIRSGNHEVLTRHERRKLTLFFSDIEKFSETADAIEPEDLSRLLNDYLTEMTRIAHRFGATIDKFVGDAIMIFFGAPDATDDRDHALRAVRMAIEMQRSMHTLRQKWAALGIARTFHIRIGINTGLTSVGAFGSPQRLEYTAIGRHVNLAARIQAHCLPDKVLISQATWALVHHDIDCMLLDERQFRGHRDPVRVYEVLFSYDDKESPAPATPHCG</sequence>
<dbReference type="InterPro" id="IPR029787">
    <property type="entry name" value="Nucleotide_cyclase"/>
</dbReference>
<keyword evidence="1" id="KW-0472">Membrane</keyword>
<dbReference type="SMART" id="SM00044">
    <property type="entry name" value="CYCc"/>
    <property type="match status" value="1"/>
</dbReference>
<feature type="transmembrane region" description="Helical" evidence="1">
    <location>
        <begin position="114"/>
        <end position="131"/>
    </location>
</feature>
<dbReference type="SUPFAM" id="SSF55073">
    <property type="entry name" value="Nucleotide cyclase"/>
    <property type="match status" value="1"/>
</dbReference>
<dbReference type="GO" id="GO:0035556">
    <property type="term" value="P:intracellular signal transduction"/>
    <property type="evidence" value="ECO:0007669"/>
    <property type="project" value="InterPro"/>
</dbReference>
<dbReference type="KEGG" id="cbx:Cenrod_1506"/>
<dbReference type="CDD" id="cd07302">
    <property type="entry name" value="CHD"/>
    <property type="match status" value="1"/>
</dbReference>
<dbReference type="Gene3D" id="3.30.70.1230">
    <property type="entry name" value="Nucleotide cyclase"/>
    <property type="match status" value="1"/>
</dbReference>
<evidence type="ECO:0000313" key="4">
    <source>
        <dbReference type="Proteomes" id="UP000017184"/>
    </source>
</evidence>
<dbReference type="PANTHER" id="PTHR43081:SF18">
    <property type="entry name" value="BLL7624 PROTEIN"/>
    <property type="match status" value="1"/>
</dbReference>
<accession>U5N863</accession>
<evidence type="ECO:0000259" key="2">
    <source>
        <dbReference type="PROSITE" id="PS50125"/>
    </source>
</evidence>
<dbReference type="PROSITE" id="PS50125">
    <property type="entry name" value="GUANYLATE_CYCLASE_2"/>
    <property type="match status" value="1"/>
</dbReference>
<feature type="transmembrane region" description="Helical" evidence="1">
    <location>
        <begin position="88"/>
        <end position="108"/>
    </location>
</feature>
<dbReference type="PANTHER" id="PTHR43081">
    <property type="entry name" value="ADENYLATE CYCLASE, TERMINAL-DIFFERENTIATION SPECIFIC-RELATED"/>
    <property type="match status" value="1"/>
</dbReference>
<protein>
    <submittedName>
        <fullName evidence="3">Adenylate cyclase</fullName>
    </submittedName>
</protein>
<gene>
    <name evidence="3" type="ORF">Cenrod_1506</name>
</gene>
<dbReference type="Proteomes" id="UP000017184">
    <property type="component" value="Chromosome"/>
</dbReference>
<keyword evidence="1" id="KW-0812">Transmembrane</keyword>
<feature type="domain" description="Guanylate cyclase" evidence="2">
    <location>
        <begin position="255"/>
        <end position="390"/>
    </location>
</feature>
<dbReference type="InterPro" id="IPR050697">
    <property type="entry name" value="Adenylyl/Guanylyl_Cyclase_3/4"/>
</dbReference>
<feature type="transmembrane region" description="Helical" evidence="1">
    <location>
        <begin position="179"/>
        <end position="202"/>
    </location>
</feature>
<name>U5N863_9BURK</name>
<dbReference type="RefSeq" id="WP_022773229.1">
    <property type="nucleotide sequence ID" value="NC_022576.1"/>
</dbReference>
<feature type="transmembrane region" description="Helical" evidence="1">
    <location>
        <begin position="54"/>
        <end position="76"/>
    </location>
</feature>
<evidence type="ECO:0000256" key="1">
    <source>
        <dbReference type="SAM" id="Phobius"/>
    </source>
</evidence>
<dbReference type="AlphaFoldDB" id="U5N863"/>
<evidence type="ECO:0000313" key="3">
    <source>
        <dbReference type="EMBL" id="AGX87592.1"/>
    </source>
</evidence>
<dbReference type="eggNOG" id="COG2114">
    <property type="taxonomic scope" value="Bacteria"/>
</dbReference>
<dbReference type="InterPro" id="IPR001054">
    <property type="entry name" value="A/G_cyclase"/>
</dbReference>
<dbReference type="PATRIC" id="fig|946483.4.peg.1523"/>
<proteinExistence type="predicted"/>
<feature type="transmembrane region" description="Helical" evidence="1">
    <location>
        <begin position="20"/>
        <end position="42"/>
    </location>
</feature>